<sequence length="736" mass="82071">MARTQPTPTSSKKTANPTTTTAGTRSSLTKSLTSSGQAKNTKLTHLCLRTPTMNQQQNIQQQEDQDSTHSQQPQLQRPPQQLSSYNDKDGNRHKKDANARDRVLKKRRLSKPVRSQVYVGDSERDKDVPQERDDLGGSGATMGIRGKTRRALARNEPTEATQDDEGNDTDDFQTRPGPTRSMVRGRRHEYGQTHDSNSNNAAITTTHRGVFNMPPYPEHLLSTLPERPACRPSAQPQGTANTSARSNPATQAPSRKRPLSRAPSRISDAPKKALHMTMATLRKPKVEETDGERGPLRSSQFLPAGGPPHESDVYKAMEDHGTDLWRDWCKRMAYSDNDRVTALKLKDYIDFEAMPKDREMMRKSWRLPGHPEFIAVSALEAYIRPVIRLWYEQSLEAELEAIRDAKQKSTRSQQTQQPLQPPTPPTPNSQPRQARPKPKPRQPHLKLPPKATFASTNKQLLNTIAIHTMIIRAERTAENQENVEKEGKGRGKKEIGEQEKRGAAKNDDRDRENNTSNNRVDAANISDDHTTPDCSEINGKDPTGKDEERGAAAKRTPVTNSELVATSTPSLPTASSIPAPASPPNIPPPTPRSSQPLAGESQIRAKDIQLLRIMNLASPKIDYGLYDRAIKHRLHPRVTTIAGMLTEWTVGIDGGPSIQQLNSDYGLFWQHSDDEKEYPDREAIVREFKRLVFEDGKTDQEAQKLLEDELASSSKADLAARLRTSRRVSSSSLTAA</sequence>
<accession>A0A197JDN8</accession>
<feature type="compositionally biased region" description="Basic and acidic residues" evidence="1">
    <location>
        <begin position="477"/>
        <end position="513"/>
    </location>
</feature>
<feature type="domain" description="Transcription activator GCR1-like" evidence="2">
    <location>
        <begin position="633"/>
        <end position="708"/>
    </location>
</feature>
<evidence type="ECO:0000313" key="4">
    <source>
        <dbReference type="Proteomes" id="UP000078512"/>
    </source>
</evidence>
<feature type="region of interest" description="Disordered" evidence="1">
    <location>
        <begin position="1"/>
        <end position="201"/>
    </location>
</feature>
<dbReference type="AlphaFoldDB" id="A0A197JDN8"/>
<evidence type="ECO:0000256" key="1">
    <source>
        <dbReference type="SAM" id="MobiDB-lite"/>
    </source>
</evidence>
<keyword evidence="4" id="KW-1185">Reference proteome</keyword>
<feature type="region of interest" description="Disordered" evidence="1">
    <location>
        <begin position="215"/>
        <end position="310"/>
    </location>
</feature>
<dbReference type="Proteomes" id="UP000078512">
    <property type="component" value="Unassembled WGS sequence"/>
</dbReference>
<feature type="compositionally biased region" description="Basic and acidic residues" evidence="1">
    <location>
        <begin position="284"/>
        <end position="295"/>
    </location>
</feature>
<evidence type="ECO:0000313" key="3">
    <source>
        <dbReference type="EMBL" id="OAQ23252.1"/>
    </source>
</evidence>
<feature type="compositionally biased region" description="Basic and acidic residues" evidence="1">
    <location>
        <begin position="538"/>
        <end position="551"/>
    </location>
</feature>
<feature type="compositionally biased region" description="Pro residues" evidence="1">
    <location>
        <begin position="419"/>
        <end position="428"/>
    </location>
</feature>
<reference evidence="3 4" key="1">
    <citation type="submission" date="2016-05" db="EMBL/GenBank/DDBJ databases">
        <title>Genome sequencing reveals origins of a unique bacterial endosymbiosis in the earliest lineages of terrestrial Fungi.</title>
        <authorList>
            <consortium name="DOE Joint Genome Institute"/>
            <person name="Uehling J."/>
            <person name="Gryganskyi A."/>
            <person name="Hameed K."/>
            <person name="Tschaplinski T."/>
            <person name="Misztal P."/>
            <person name="Wu S."/>
            <person name="Desiro A."/>
            <person name="Vande Pol N."/>
            <person name="Du Z.-Y."/>
            <person name="Zienkiewicz A."/>
            <person name="Zienkiewicz K."/>
            <person name="Morin E."/>
            <person name="Tisserant E."/>
            <person name="Splivallo R."/>
            <person name="Hainaut M."/>
            <person name="Henrissat B."/>
            <person name="Ohm R."/>
            <person name="Kuo A."/>
            <person name="Yan J."/>
            <person name="Lipzen A."/>
            <person name="Nolan M."/>
            <person name="Labutti K."/>
            <person name="Barry K."/>
            <person name="Goldstein A."/>
            <person name="Labbe J."/>
            <person name="Schadt C."/>
            <person name="Tuskan G."/>
            <person name="Grigoriev I."/>
            <person name="Martin F."/>
            <person name="Vilgalys R."/>
            <person name="Bonito G."/>
        </authorList>
    </citation>
    <scope>NUCLEOTIDE SEQUENCE [LARGE SCALE GENOMIC DNA]</scope>
    <source>
        <strain evidence="3 4">AG-77</strain>
    </source>
</reference>
<evidence type="ECO:0000259" key="2">
    <source>
        <dbReference type="Pfam" id="PF12550"/>
    </source>
</evidence>
<dbReference type="OrthoDB" id="428577at2759"/>
<dbReference type="InterPro" id="IPR022210">
    <property type="entry name" value="TF_GCR1-like"/>
</dbReference>
<organism evidence="3 4">
    <name type="scientific">Linnemannia elongata AG-77</name>
    <dbReference type="NCBI Taxonomy" id="1314771"/>
    <lineage>
        <taxon>Eukaryota</taxon>
        <taxon>Fungi</taxon>
        <taxon>Fungi incertae sedis</taxon>
        <taxon>Mucoromycota</taxon>
        <taxon>Mortierellomycotina</taxon>
        <taxon>Mortierellomycetes</taxon>
        <taxon>Mortierellales</taxon>
        <taxon>Mortierellaceae</taxon>
        <taxon>Linnemannia</taxon>
    </lineage>
</organism>
<feature type="compositionally biased region" description="Polar residues" evidence="1">
    <location>
        <begin position="234"/>
        <end position="253"/>
    </location>
</feature>
<feature type="compositionally biased region" description="Basic and acidic residues" evidence="1">
    <location>
        <begin position="121"/>
        <end position="135"/>
    </location>
</feature>
<feature type="compositionally biased region" description="Basic residues" evidence="1">
    <location>
        <begin position="434"/>
        <end position="444"/>
    </location>
</feature>
<feature type="compositionally biased region" description="Low complexity" evidence="1">
    <location>
        <begin position="70"/>
        <end position="84"/>
    </location>
</feature>
<feature type="region of interest" description="Disordered" evidence="1">
    <location>
        <begin position="405"/>
        <end position="456"/>
    </location>
</feature>
<proteinExistence type="predicted"/>
<dbReference type="EMBL" id="KV442124">
    <property type="protein sequence ID" value="OAQ23252.1"/>
    <property type="molecule type" value="Genomic_DNA"/>
</dbReference>
<dbReference type="Pfam" id="PF12550">
    <property type="entry name" value="GCR1_C"/>
    <property type="match status" value="1"/>
</dbReference>
<feature type="compositionally biased region" description="Pro residues" evidence="1">
    <location>
        <begin position="580"/>
        <end position="591"/>
    </location>
</feature>
<feature type="compositionally biased region" description="Acidic residues" evidence="1">
    <location>
        <begin position="161"/>
        <end position="171"/>
    </location>
</feature>
<protein>
    <recommendedName>
        <fullName evidence="2">Transcription activator GCR1-like domain-containing protein</fullName>
    </recommendedName>
</protein>
<feature type="compositionally biased region" description="Low complexity" evidence="1">
    <location>
        <begin position="565"/>
        <end position="579"/>
    </location>
</feature>
<feature type="region of interest" description="Disordered" evidence="1">
    <location>
        <begin position="477"/>
        <end position="598"/>
    </location>
</feature>
<feature type="compositionally biased region" description="Basic and acidic residues" evidence="1">
    <location>
        <begin position="86"/>
        <end position="102"/>
    </location>
</feature>
<gene>
    <name evidence="3" type="ORF">K457DRAFT_142794</name>
</gene>
<feature type="compositionally biased region" description="Low complexity" evidence="1">
    <location>
        <begin position="1"/>
        <end position="35"/>
    </location>
</feature>
<name>A0A197JDN8_9FUNG</name>